<proteinExistence type="predicted"/>
<dbReference type="EMBL" id="PJQD01000091">
    <property type="protein sequence ID" value="POY70983.1"/>
    <property type="molecule type" value="Genomic_DNA"/>
</dbReference>
<dbReference type="AlphaFoldDB" id="A0A2S5B2H3"/>
<evidence type="ECO:0000313" key="1">
    <source>
        <dbReference type="EMBL" id="POY70983.1"/>
    </source>
</evidence>
<comment type="caution">
    <text evidence="1">The sequence shown here is derived from an EMBL/GenBank/DDBJ whole genome shotgun (WGS) entry which is preliminary data.</text>
</comment>
<name>A0A2S5B2H3_9BASI</name>
<sequence>MPSRKPFPPEEVAREKQEFLRDHSTELKQLVRRYLSATVPEYIIDGREREPKEASLMQIVNGFKSTVQTRFGTTYSLFRQLCTEEVDALINRTLAFLAAIYSSPGRQSQFSYRPLKWVLEEIKGHLSQATRETLLQYSLVLTPPAIWARLRQFLADERYSTFWNHNMSAPSSVRHYEWTVLGLHLDYTPLGEGKGSFKIDYEAGSLDMALQPLQVIVAAAGHEDESTLSDEQRAHLPRGLENLFNSLAPFQPEERRGRRAVVLGTRV</sequence>
<organism evidence="1 2">
    <name type="scientific">Rhodotorula taiwanensis</name>
    <dbReference type="NCBI Taxonomy" id="741276"/>
    <lineage>
        <taxon>Eukaryota</taxon>
        <taxon>Fungi</taxon>
        <taxon>Dikarya</taxon>
        <taxon>Basidiomycota</taxon>
        <taxon>Pucciniomycotina</taxon>
        <taxon>Microbotryomycetes</taxon>
        <taxon>Sporidiobolales</taxon>
        <taxon>Sporidiobolaceae</taxon>
        <taxon>Rhodotorula</taxon>
    </lineage>
</organism>
<dbReference type="Proteomes" id="UP000237144">
    <property type="component" value="Unassembled WGS sequence"/>
</dbReference>
<keyword evidence="2" id="KW-1185">Reference proteome</keyword>
<accession>A0A2S5B2H3</accession>
<reference evidence="1 2" key="1">
    <citation type="journal article" date="2018" name="Front. Microbiol.">
        <title>Prospects for Fungal Bioremediation of Acidic Radioactive Waste Sites: Characterization and Genome Sequence of Rhodotorula taiwanensis MD1149.</title>
        <authorList>
            <person name="Tkavc R."/>
            <person name="Matrosova V.Y."/>
            <person name="Grichenko O.E."/>
            <person name="Gostincar C."/>
            <person name="Volpe R.P."/>
            <person name="Klimenkova P."/>
            <person name="Gaidamakova E.K."/>
            <person name="Zhou C.E."/>
            <person name="Stewart B.J."/>
            <person name="Lyman M.G."/>
            <person name="Malfatti S.A."/>
            <person name="Rubinfeld B."/>
            <person name="Courtot M."/>
            <person name="Singh J."/>
            <person name="Dalgard C.L."/>
            <person name="Hamilton T."/>
            <person name="Frey K.G."/>
            <person name="Gunde-Cimerman N."/>
            <person name="Dugan L."/>
            <person name="Daly M.J."/>
        </authorList>
    </citation>
    <scope>NUCLEOTIDE SEQUENCE [LARGE SCALE GENOMIC DNA]</scope>
    <source>
        <strain evidence="1 2">MD1149</strain>
    </source>
</reference>
<protein>
    <submittedName>
        <fullName evidence="1">Uncharacterized protein</fullName>
    </submittedName>
</protein>
<evidence type="ECO:0000313" key="2">
    <source>
        <dbReference type="Proteomes" id="UP000237144"/>
    </source>
</evidence>
<gene>
    <name evidence="1" type="ORF">BMF94_6010</name>
</gene>